<dbReference type="KEGG" id="kqi:F1D05_34045"/>
<dbReference type="RefSeq" id="WP_185444432.1">
    <property type="nucleotide sequence ID" value="NZ_CP043661.1"/>
</dbReference>
<dbReference type="AlphaFoldDB" id="A0A7G6X711"/>
<evidence type="ECO:0000313" key="4">
    <source>
        <dbReference type="Proteomes" id="UP000515563"/>
    </source>
</evidence>
<evidence type="ECO:0000256" key="2">
    <source>
        <dbReference type="SAM" id="Phobius"/>
    </source>
</evidence>
<keyword evidence="2" id="KW-0812">Transmembrane</keyword>
<organism evidence="3 4">
    <name type="scientific">Kribbella qitaiheensis</name>
    <dbReference type="NCBI Taxonomy" id="1544730"/>
    <lineage>
        <taxon>Bacteria</taxon>
        <taxon>Bacillati</taxon>
        <taxon>Actinomycetota</taxon>
        <taxon>Actinomycetes</taxon>
        <taxon>Propionibacteriales</taxon>
        <taxon>Kribbellaceae</taxon>
        <taxon>Kribbella</taxon>
    </lineage>
</organism>
<dbReference type="Proteomes" id="UP000515563">
    <property type="component" value="Chromosome"/>
</dbReference>
<keyword evidence="2" id="KW-1133">Transmembrane helix</keyword>
<gene>
    <name evidence="3" type="ORF">F1D05_34045</name>
</gene>
<accession>A0A7G6X711</accession>
<feature type="region of interest" description="Disordered" evidence="1">
    <location>
        <begin position="60"/>
        <end position="88"/>
    </location>
</feature>
<evidence type="ECO:0000256" key="1">
    <source>
        <dbReference type="SAM" id="MobiDB-lite"/>
    </source>
</evidence>
<sequence length="88" mass="9561">MSSTMEETSQQALASRFSWVGVARRLPIVALLLVIGTGLGYLASAQQPATYTATATVLVEPGRRQPVRARHPRPEPREPRHRGSAGQL</sequence>
<feature type="transmembrane region" description="Helical" evidence="2">
    <location>
        <begin position="26"/>
        <end position="44"/>
    </location>
</feature>
<evidence type="ECO:0000313" key="3">
    <source>
        <dbReference type="EMBL" id="QNE22026.1"/>
    </source>
</evidence>
<dbReference type="EMBL" id="CP043661">
    <property type="protein sequence ID" value="QNE22026.1"/>
    <property type="molecule type" value="Genomic_DNA"/>
</dbReference>
<name>A0A7G6X711_9ACTN</name>
<keyword evidence="2" id="KW-0472">Membrane</keyword>
<reference evidence="4" key="1">
    <citation type="submission" date="2019-09" db="EMBL/GenBank/DDBJ databases">
        <title>Antimicrobial potential of Antarctic Bacteria.</title>
        <authorList>
            <person name="Benaud N."/>
            <person name="Edwards R.J."/>
            <person name="Ferrari B.C."/>
        </authorList>
    </citation>
    <scope>NUCLEOTIDE SEQUENCE [LARGE SCALE GENOMIC DNA]</scope>
    <source>
        <strain evidence="4">SPB151</strain>
    </source>
</reference>
<keyword evidence="4" id="KW-1185">Reference proteome</keyword>
<proteinExistence type="predicted"/>
<protein>
    <submittedName>
        <fullName evidence="3">Uncharacterized protein</fullName>
    </submittedName>
</protein>
<feature type="compositionally biased region" description="Basic residues" evidence="1">
    <location>
        <begin position="79"/>
        <end position="88"/>
    </location>
</feature>
<reference evidence="3 4" key="2">
    <citation type="journal article" date="2020" name="Microbiol. Resour. Announc.">
        <title>Antarctic desert soil bacteria exhibit high novel natural product potential, evaluated through long-read genome sequencing and comparative genomics.</title>
        <authorList>
            <person name="Benaud N."/>
            <person name="Edwards R.J."/>
            <person name="Amos T.G."/>
            <person name="D'Agostino P.M."/>
            <person name="Gutierrez-Chavez C."/>
            <person name="Montgomery K."/>
            <person name="Nicetic I."/>
            <person name="Ferrari B.C."/>
        </authorList>
    </citation>
    <scope>NUCLEOTIDE SEQUENCE [LARGE SCALE GENOMIC DNA]</scope>
    <source>
        <strain evidence="3 4">SPB151</strain>
    </source>
</reference>